<dbReference type="EMBL" id="JAWJWF010000005">
    <property type="protein sequence ID" value="KAK6632083.1"/>
    <property type="molecule type" value="Genomic_DNA"/>
</dbReference>
<comment type="caution">
    <text evidence="3">The sequence shown here is derived from an EMBL/GenBank/DDBJ whole genome shotgun (WGS) entry which is preliminary data.</text>
</comment>
<keyword evidence="1" id="KW-0472">Membrane</keyword>
<evidence type="ECO:0000256" key="2">
    <source>
        <dbReference type="SAM" id="SignalP"/>
    </source>
</evidence>
<gene>
    <name evidence="3" type="ORF">RUM44_007113</name>
</gene>
<keyword evidence="4" id="KW-1185">Reference proteome</keyword>
<accession>A0ABR1B1N2</accession>
<evidence type="ECO:0000256" key="1">
    <source>
        <dbReference type="SAM" id="Phobius"/>
    </source>
</evidence>
<proteinExistence type="predicted"/>
<feature type="chain" id="PRO_5046144333" evidence="2">
    <location>
        <begin position="23"/>
        <end position="82"/>
    </location>
</feature>
<feature type="signal peptide" evidence="2">
    <location>
        <begin position="1"/>
        <end position="22"/>
    </location>
</feature>
<dbReference type="Proteomes" id="UP001359485">
    <property type="component" value="Unassembled WGS sequence"/>
</dbReference>
<keyword evidence="2" id="KW-0732">Signal</keyword>
<evidence type="ECO:0000313" key="4">
    <source>
        <dbReference type="Proteomes" id="UP001359485"/>
    </source>
</evidence>
<evidence type="ECO:0000313" key="3">
    <source>
        <dbReference type="EMBL" id="KAK6632083.1"/>
    </source>
</evidence>
<sequence>MADPKWSVALTIFAAALHRARAQDQVEDICYGTESVVVAVVGTLIVTLGLLTAGLFLYRSYWKTREDVHPVCSCATPVEPYD</sequence>
<organism evidence="3 4">
    <name type="scientific">Polyplax serrata</name>
    <name type="common">Common mouse louse</name>
    <dbReference type="NCBI Taxonomy" id="468196"/>
    <lineage>
        <taxon>Eukaryota</taxon>
        <taxon>Metazoa</taxon>
        <taxon>Ecdysozoa</taxon>
        <taxon>Arthropoda</taxon>
        <taxon>Hexapoda</taxon>
        <taxon>Insecta</taxon>
        <taxon>Pterygota</taxon>
        <taxon>Neoptera</taxon>
        <taxon>Paraneoptera</taxon>
        <taxon>Psocodea</taxon>
        <taxon>Troctomorpha</taxon>
        <taxon>Phthiraptera</taxon>
        <taxon>Anoplura</taxon>
        <taxon>Polyplacidae</taxon>
        <taxon>Polyplax</taxon>
    </lineage>
</organism>
<protein>
    <submittedName>
        <fullName evidence="3">Uncharacterized protein</fullName>
    </submittedName>
</protein>
<keyword evidence="1" id="KW-0812">Transmembrane</keyword>
<feature type="transmembrane region" description="Helical" evidence="1">
    <location>
        <begin position="38"/>
        <end position="58"/>
    </location>
</feature>
<reference evidence="3 4" key="1">
    <citation type="submission" date="2023-09" db="EMBL/GenBank/DDBJ databases">
        <title>Genomes of two closely related lineages of the louse Polyplax serrata with different host specificities.</title>
        <authorList>
            <person name="Martinu J."/>
            <person name="Tarabai H."/>
            <person name="Stefka J."/>
            <person name="Hypsa V."/>
        </authorList>
    </citation>
    <scope>NUCLEOTIDE SEQUENCE [LARGE SCALE GENOMIC DNA]</scope>
    <source>
        <strain evidence="3">98ZLc_SE</strain>
    </source>
</reference>
<name>A0ABR1B1N2_POLSC</name>
<keyword evidence="1" id="KW-1133">Transmembrane helix</keyword>